<protein>
    <submittedName>
        <fullName evidence="1">Uncharacterized protein</fullName>
    </submittedName>
</protein>
<accession>A0A0D1EB05</accession>
<dbReference type="KEGG" id="uma:UMAG_00794"/>
<dbReference type="GeneID" id="23561999"/>
<dbReference type="AlphaFoldDB" id="A0A0D1EB05"/>
<name>A0A0D1EB05_MYCMD</name>
<reference evidence="1 2" key="1">
    <citation type="journal article" date="2006" name="Nature">
        <title>Insights from the genome of the biotrophic fungal plant pathogen Ustilago maydis.</title>
        <authorList>
            <person name="Kamper J."/>
            <person name="Kahmann R."/>
            <person name="Bolker M."/>
            <person name="Ma L.J."/>
            <person name="Brefort T."/>
            <person name="Saville B.J."/>
            <person name="Banuett F."/>
            <person name="Kronstad J.W."/>
            <person name="Gold S.E."/>
            <person name="Muller O."/>
            <person name="Perlin M.H."/>
            <person name="Wosten H.A."/>
            <person name="de Vries R."/>
            <person name="Ruiz-Herrera J."/>
            <person name="Reynaga-Pena C.G."/>
            <person name="Snetselaar K."/>
            <person name="McCann M."/>
            <person name="Perez-Martin J."/>
            <person name="Feldbrugge M."/>
            <person name="Basse C.W."/>
            <person name="Steinberg G."/>
            <person name="Ibeas J.I."/>
            <person name="Holloman W."/>
            <person name="Guzman P."/>
            <person name="Farman M."/>
            <person name="Stajich J.E."/>
            <person name="Sentandreu R."/>
            <person name="Gonzalez-Prieto J.M."/>
            <person name="Kennell J.C."/>
            <person name="Molina L."/>
            <person name="Schirawski J."/>
            <person name="Mendoza-Mendoza A."/>
            <person name="Greilinger D."/>
            <person name="Munch K."/>
            <person name="Rossel N."/>
            <person name="Scherer M."/>
            <person name="Vranes M."/>
            <person name="Ladendorf O."/>
            <person name="Vincon V."/>
            <person name="Fuchs U."/>
            <person name="Sandrock B."/>
            <person name="Meng S."/>
            <person name="Ho E.C."/>
            <person name="Cahill M.J."/>
            <person name="Boyce K.J."/>
            <person name="Klose J."/>
            <person name="Klosterman S.J."/>
            <person name="Deelstra H.J."/>
            <person name="Ortiz-Castellanos L."/>
            <person name="Li W."/>
            <person name="Sanchez-Alonso P."/>
            <person name="Schreier P.H."/>
            <person name="Hauser-Hahn I."/>
            <person name="Vaupel M."/>
            <person name="Koopmann E."/>
            <person name="Friedrich G."/>
            <person name="Voss H."/>
            <person name="Schluter T."/>
            <person name="Margolis J."/>
            <person name="Platt D."/>
            <person name="Swimmer C."/>
            <person name="Gnirke A."/>
            <person name="Chen F."/>
            <person name="Vysotskaia V."/>
            <person name="Mannhaupt G."/>
            <person name="Guldener U."/>
            <person name="Munsterkotter M."/>
            <person name="Haase D."/>
            <person name="Oesterheld M."/>
            <person name="Mewes H.W."/>
            <person name="Mauceli E.W."/>
            <person name="DeCaprio D."/>
            <person name="Wade C.M."/>
            <person name="Butler J."/>
            <person name="Young S."/>
            <person name="Jaffe D.B."/>
            <person name="Calvo S."/>
            <person name="Nusbaum C."/>
            <person name="Galagan J."/>
            <person name="Birren B.W."/>
        </authorList>
    </citation>
    <scope>NUCLEOTIDE SEQUENCE [LARGE SCALE GENOMIC DNA]</scope>
    <source>
        <strain evidence="2">DSM 14603 / FGSC 9021 / UM521</strain>
    </source>
</reference>
<sequence>MSLGAAVQSRTCLADDHLTGLPYPGNIKLSTCHLEGLFGQTGLRWLFNKHHSFINSFYVYCYDKDEPCNKYVQEHRGTLDTVASASLLEEQVARKERQRADRCETSSLGT</sequence>
<keyword evidence="2" id="KW-1185">Reference proteome</keyword>
<organism evidence="1 2">
    <name type="scientific">Mycosarcoma maydis</name>
    <name type="common">Corn smut fungus</name>
    <name type="synonym">Ustilago maydis</name>
    <dbReference type="NCBI Taxonomy" id="5270"/>
    <lineage>
        <taxon>Eukaryota</taxon>
        <taxon>Fungi</taxon>
        <taxon>Dikarya</taxon>
        <taxon>Basidiomycota</taxon>
        <taxon>Ustilaginomycotina</taxon>
        <taxon>Ustilaginomycetes</taxon>
        <taxon>Ustilaginales</taxon>
        <taxon>Ustilaginaceae</taxon>
        <taxon>Mycosarcoma</taxon>
    </lineage>
</organism>
<dbReference type="RefSeq" id="XP_011386566.1">
    <property type="nucleotide sequence ID" value="XM_011388264.1"/>
</dbReference>
<gene>
    <name evidence="1" type="ORF">UMAG_00794</name>
</gene>
<dbReference type="InParanoid" id="A0A0D1EB05"/>
<dbReference type="Proteomes" id="UP000000561">
    <property type="component" value="Chromosome 1"/>
</dbReference>
<dbReference type="EMBL" id="CM003140">
    <property type="protein sequence ID" value="KIS72391.1"/>
    <property type="molecule type" value="Genomic_DNA"/>
</dbReference>
<proteinExistence type="predicted"/>
<dbReference type="VEuPathDB" id="FungiDB:UMAG_00794"/>
<evidence type="ECO:0000313" key="1">
    <source>
        <dbReference type="EMBL" id="KIS72391.1"/>
    </source>
</evidence>
<evidence type="ECO:0000313" key="2">
    <source>
        <dbReference type="Proteomes" id="UP000000561"/>
    </source>
</evidence>